<dbReference type="PANTHER" id="PTHR46268">
    <property type="entry name" value="STRESS RESPONSE PROTEIN NHAX"/>
    <property type="match status" value="1"/>
</dbReference>
<comment type="similarity">
    <text evidence="1">Belongs to the universal stress protein A family.</text>
</comment>
<keyword evidence="4" id="KW-1185">Reference proteome</keyword>
<dbReference type="Proteomes" id="UP000321479">
    <property type="component" value="Chromosome"/>
</dbReference>
<evidence type="ECO:0000313" key="3">
    <source>
        <dbReference type="EMBL" id="QEC62118.1"/>
    </source>
</evidence>
<dbReference type="EMBL" id="CP042436">
    <property type="protein sequence ID" value="QEC62118.1"/>
    <property type="molecule type" value="Genomic_DNA"/>
</dbReference>
<feature type="domain" description="UspA" evidence="2">
    <location>
        <begin position="1"/>
        <end position="150"/>
    </location>
</feature>
<dbReference type="PRINTS" id="PR01438">
    <property type="entry name" value="UNVRSLSTRESS"/>
</dbReference>
<evidence type="ECO:0000256" key="1">
    <source>
        <dbReference type="ARBA" id="ARBA00008791"/>
    </source>
</evidence>
<dbReference type="Pfam" id="PF00582">
    <property type="entry name" value="Usp"/>
    <property type="match status" value="1"/>
</dbReference>
<dbReference type="Gene3D" id="3.40.50.620">
    <property type="entry name" value="HUPs"/>
    <property type="match status" value="2"/>
</dbReference>
<dbReference type="InterPro" id="IPR006016">
    <property type="entry name" value="UspA"/>
</dbReference>
<protein>
    <recommendedName>
        <fullName evidence="2">UspA domain-containing protein</fullName>
    </recommendedName>
</protein>
<evidence type="ECO:0000259" key="2">
    <source>
        <dbReference type="Pfam" id="PF00582"/>
    </source>
</evidence>
<organism evidence="3 4">
    <name type="scientific">Mucilaginibacter ginsenosidivorans</name>
    <dbReference type="NCBI Taxonomy" id="398053"/>
    <lineage>
        <taxon>Bacteria</taxon>
        <taxon>Pseudomonadati</taxon>
        <taxon>Bacteroidota</taxon>
        <taxon>Sphingobacteriia</taxon>
        <taxon>Sphingobacteriales</taxon>
        <taxon>Sphingobacteriaceae</taxon>
        <taxon>Mucilaginibacter</taxon>
    </lineage>
</organism>
<dbReference type="InterPro" id="IPR014729">
    <property type="entry name" value="Rossmann-like_a/b/a_fold"/>
</dbReference>
<dbReference type="OrthoDB" id="9788959at2"/>
<gene>
    <name evidence="3" type="ORF">FRZ54_05805</name>
</gene>
<dbReference type="PANTHER" id="PTHR46268:SF6">
    <property type="entry name" value="UNIVERSAL STRESS PROTEIN UP12"/>
    <property type="match status" value="1"/>
</dbReference>
<sequence>MMKNILVLTDFSENAASAAEAGLQLAGKLHTDLLLFNTYIDYKTITSYAGGGWDIDGFSERQQHSRIGLQTLTEGLESLSYQLSPEDRKPAINTESDDSDLGLDVADIIREKDVEMVVMGARSGTESDLMFGADTNAVIDYSTRPVLVTPSGTKLKDIHKIVFATNFEKADLEAIRFLTKLGSLFHYKLEIIHVSDPEKRSAEDEEAEFAVGLAKIKYTGLQYHKINGKDVVNRLNRFVTEIPGTMLAMVHVQNSFLARLFRHSTVKKTLTDQKIPLLVFPSKMK</sequence>
<proteinExistence type="inferred from homology"/>
<accession>A0A5B8UT91</accession>
<dbReference type="AlphaFoldDB" id="A0A5B8UT91"/>
<evidence type="ECO:0000313" key="4">
    <source>
        <dbReference type="Proteomes" id="UP000321479"/>
    </source>
</evidence>
<dbReference type="RefSeq" id="WP_147030695.1">
    <property type="nucleotide sequence ID" value="NZ_CP042436.1"/>
</dbReference>
<dbReference type="InterPro" id="IPR006015">
    <property type="entry name" value="Universal_stress_UspA"/>
</dbReference>
<reference evidence="3 4" key="1">
    <citation type="journal article" date="2017" name="Curr. Microbiol.">
        <title>Mucilaginibacter ginsenosidivorans sp. nov., Isolated from Soil of Ginseng Field.</title>
        <authorList>
            <person name="Kim M.M."/>
            <person name="Siddiqi M.Z."/>
            <person name="Im W.T."/>
        </authorList>
    </citation>
    <scope>NUCLEOTIDE SEQUENCE [LARGE SCALE GENOMIC DNA]</scope>
    <source>
        <strain evidence="3 4">Gsoil 3017</strain>
    </source>
</reference>
<dbReference type="KEGG" id="mgin:FRZ54_05805"/>
<dbReference type="SUPFAM" id="SSF52402">
    <property type="entry name" value="Adenine nucleotide alpha hydrolases-like"/>
    <property type="match status" value="2"/>
</dbReference>
<name>A0A5B8UT91_9SPHI</name>